<organism evidence="1 2">
    <name type="scientific">Blastomonas aquatica</name>
    <dbReference type="NCBI Taxonomy" id="1510276"/>
    <lineage>
        <taxon>Bacteria</taxon>
        <taxon>Pseudomonadati</taxon>
        <taxon>Pseudomonadota</taxon>
        <taxon>Alphaproteobacteria</taxon>
        <taxon>Sphingomonadales</taxon>
        <taxon>Sphingomonadaceae</taxon>
        <taxon>Blastomonas</taxon>
    </lineage>
</organism>
<name>A0ABQ1JCN7_9SPHN</name>
<dbReference type="RefSeq" id="WP_229736962.1">
    <property type="nucleotide sequence ID" value="NZ_BMGD01000003.1"/>
</dbReference>
<evidence type="ECO:0000313" key="1">
    <source>
        <dbReference type="EMBL" id="GGB65540.1"/>
    </source>
</evidence>
<comment type="caution">
    <text evidence="1">The sequence shown here is derived from an EMBL/GenBank/DDBJ whole genome shotgun (WGS) entry which is preliminary data.</text>
</comment>
<evidence type="ECO:0008006" key="3">
    <source>
        <dbReference type="Google" id="ProtNLM"/>
    </source>
</evidence>
<evidence type="ECO:0000313" key="2">
    <source>
        <dbReference type="Proteomes" id="UP000614261"/>
    </source>
</evidence>
<gene>
    <name evidence="1" type="ORF">GCM10010833_20930</name>
</gene>
<dbReference type="InterPro" id="IPR007715">
    <property type="entry name" value="Coq4"/>
</dbReference>
<keyword evidence="2" id="KW-1185">Reference proteome</keyword>
<dbReference type="Pfam" id="PF05019">
    <property type="entry name" value="Coq4"/>
    <property type="match status" value="1"/>
</dbReference>
<accession>A0ABQ1JCN7</accession>
<dbReference type="Proteomes" id="UP000614261">
    <property type="component" value="Unassembled WGS sequence"/>
</dbReference>
<reference evidence="2" key="1">
    <citation type="journal article" date="2019" name="Int. J. Syst. Evol. Microbiol.">
        <title>The Global Catalogue of Microorganisms (GCM) 10K type strain sequencing project: providing services to taxonomists for standard genome sequencing and annotation.</title>
        <authorList>
            <consortium name="The Broad Institute Genomics Platform"/>
            <consortium name="The Broad Institute Genome Sequencing Center for Infectious Disease"/>
            <person name="Wu L."/>
            <person name="Ma J."/>
        </authorList>
    </citation>
    <scope>NUCLEOTIDE SEQUENCE [LARGE SCALE GENOMIC DNA]</scope>
    <source>
        <strain evidence="2">CGMCC 1.12851</strain>
    </source>
</reference>
<proteinExistence type="predicted"/>
<protein>
    <recommendedName>
        <fullName evidence="3">Ubiquinone biosynthesis protein</fullName>
    </recommendedName>
</protein>
<sequence length="260" mass="29541">MMTEQVFRHPDRPVPKFRPFKAMHHFRRLIADKEDTEQVFHIFQCLPRMGLVDEARAFVYSDFGKALRASEPYLPDLLDDHDRLRAMPSGSVAHAYVDFMEREGLSAAGLVEEYDRFQGGRRFGDLIEWYVNRLRDTHDLLHILTGYGRDALGEQCVLAFTYGQNPAPGNIFIAYMGGLNMKRTIRSDAPVFNAINEARALGKGCPRISEQSIASLLAEPLAEARKRLNITPPRFYGLAHDRFRARGIDPYDLLGKAQAA</sequence>
<dbReference type="EMBL" id="BMGD01000003">
    <property type="protein sequence ID" value="GGB65540.1"/>
    <property type="molecule type" value="Genomic_DNA"/>
</dbReference>